<gene>
    <name evidence="4" type="ORF">MXD59_00355</name>
</gene>
<accession>A0ABT0JRT5</accession>
<feature type="compositionally biased region" description="Basic and acidic residues" evidence="2">
    <location>
        <begin position="167"/>
        <end position="187"/>
    </location>
</feature>
<sequence length="467" mass="50561">MLAATVEGLLGSQTWRWSSDDVTEAICALRDLDARLAAVRSIMLLEAQERGLASNDGAIDLARWLAGRLVLPKSEAARQVALAEKLFAGPYRATGEALAAARISADHAVVIMEGLDVLPEDLPEAVRAKAEAHLLEDASQLDWRQLKRAAIRLREQLTQVDTSPGGDDPHEDSRRGEHSGSRGRAGEESEGEDEGGSCESGGGGDGNGTFAGGGRWHDPLDARGLTFVDTPEGTTLIRGELDAEGAALLRTALDGLSAPAPGKNGVRDLRSPARRRADALVEFVRRALSADVGPAAGGTRPHLTVVIGWDTFLGDGNEPAMTEWGLPLSREAILRISCDAQVGRIILGPDSVPLDVGRSERIVPPHIRRALVSRDFCCAFPYCDRPSSWCDAHHVKHWVDGGETKIDNLVLLCSRHHQRVHREKWQIVVSGDRRPSFIPPSFIDPQRRPRRNPYAQPPPDMFSGLLG</sequence>
<keyword evidence="5" id="KW-1185">Reference proteome</keyword>
<organism evidence="4 5">
    <name type="scientific">Frankia umida</name>
    <dbReference type="NCBI Taxonomy" id="573489"/>
    <lineage>
        <taxon>Bacteria</taxon>
        <taxon>Bacillati</taxon>
        <taxon>Actinomycetota</taxon>
        <taxon>Actinomycetes</taxon>
        <taxon>Frankiales</taxon>
        <taxon>Frankiaceae</taxon>
        <taxon>Frankia</taxon>
    </lineage>
</organism>
<evidence type="ECO:0000256" key="2">
    <source>
        <dbReference type="SAM" id="MobiDB-lite"/>
    </source>
</evidence>
<dbReference type="Proteomes" id="UP001201873">
    <property type="component" value="Unassembled WGS sequence"/>
</dbReference>
<dbReference type="EMBL" id="JALKFT010000001">
    <property type="protein sequence ID" value="MCK9874250.1"/>
    <property type="molecule type" value="Genomic_DNA"/>
</dbReference>
<dbReference type="SMART" id="SM00507">
    <property type="entry name" value="HNHc"/>
    <property type="match status" value="1"/>
</dbReference>
<dbReference type="CDD" id="cd00085">
    <property type="entry name" value="HNHc"/>
    <property type="match status" value="1"/>
</dbReference>
<reference evidence="4 5" key="1">
    <citation type="submission" date="2022-04" db="EMBL/GenBank/DDBJ databases">
        <title>Genome diversity in the genus Frankia.</title>
        <authorList>
            <person name="Carlos-Shanley C."/>
            <person name="Hahn D."/>
        </authorList>
    </citation>
    <scope>NUCLEOTIDE SEQUENCE [LARGE SCALE GENOMIC DNA]</scope>
    <source>
        <strain evidence="4 5">Ag45/Mut15</strain>
    </source>
</reference>
<evidence type="ECO:0000259" key="3">
    <source>
        <dbReference type="SMART" id="SM00507"/>
    </source>
</evidence>
<proteinExistence type="inferred from homology"/>
<keyword evidence="4" id="KW-0540">Nuclease</keyword>
<feature type="region of interest" description="Disordered" evidence="2">
    <location>
        <begin position="439"/>
        <end position="467"/>
    </location>
</feature>
<feature type="region of interest" description="Disordered" evidence="2">
    <location>
        <begin position="155"/>
        <end position="216"/>
    </location>
</feature>
<dbReference type="InterPro" id="IPR003615">
    <property type="entry name" value="HNH_nuc"/>
</dbReference>
<comment type="caution">
    <text evidence="4">The sequence shown here is derived from an EMBL/GenBank/DDBJ whole genome shotgun (WGS) entry which is preliminary data.</text>
</comment>
<protein>
    <submittedName>
        <fullName evidence="4">HNH endonuclease</fullName>
    </submittedName>
</protein>
<dbReference type="InterPro" id="IPR002711">
    <property type="entry name" value="HNH"/>
</dbReference>
<evidence type="ECO:0000313" key="4">
    <source>
        <dbReference type="EMBL" id="MCK9874250.1"/>
    </source>
</evidence>
<dbReference type="RefSeq" id="WP_248822952.1">
    <property type="nucleotide sequence ID" value="NZ_JALKFT010000001.1"/>
</dbReference>
<keyword evidence="4" id="KW-0378">Hydrolase</keyword>
<comment type="similarity">
    <text evidence="1">Belongs to the Rv1128c/1148c/1588c/1702c/1945/3466 family.</text>
</comment>
<dbReference type="Pfam" id="PF02720">
    <property type="entry name" value="DUF222"/>
    <property type="match status" value="1"/>
</dbReference>
<evidence type="ECO:0000256" key="1">
    <source>
        <dbReference type="ARBA" id="ARBA00023450"/>
    </source>
</evidence>
<keyword evidence="4" id="KW-0255">Endonuclease</keyword>
<name>A0ABT0JRT5_9ACTN</name>
<evidence type="ECO:0000313" key="5">
    <source>
        <dbReference type="Proteomes" id="UP001201873"/>
    </source>
</evidence>
<dbReference type="InterPro" id="IPR003870">
    <property type="entry name" value="DUF222"/>
</dbReference>
<feature type="domain" description="HNH nuclease" evidence="3">
    <location>
        <begin position="366"/>
        <end position="418"/>
    </location>
</feature>
<feature type="compositionally biased region" description="Gly residues" evidence="2">
    <location>
        <begin position="198"/>
        <end position="214"/>
    </location>
</feature>
<dbReference type="Pfam" id="PF01844">
    <property type="entry name" value="HNH"/>
    <property type="match status" value="1"/>
</dbReference>
<dbReference type="Gene3D" id="1.10.30.50">
    <property type="match status" value="1"/>
</dbReference>
<dbReference type="GO" id="GO:0004519">
    <property type="term" value="F:endonuclease activity"/>
    <property type="evidence" value="ECO:0007669"/>
    <property type="project" value="UniProtKB-KW"/>
</dbReference>